<evidence type="ECO:0000313" key="3">
    <source>
        <dbReference type="Proteomes" id="UP000214355"/>
    </source>
</evidence>
<dbReference type="EMBL" id="LT629804">
    <property type="protein sequence ID" value="SDU80229.1"/>
    <property type="molecule type" value="Genomic_DNA"/>
</dbReference>
<accession>A0A1H2LH39</accession>
<name>A0A1H2LH39_9ACTO</name>
<evidence type="ECO:0000256" key="1">
    <source>
        <dbReference type="SAM" id="MobiDB-lite"/>
    </source>
</evidence>
<proteinExistence type="predicted"/>
<evidence type="ECO:0000313" key="2">
    <source>
        <dbReference type="EMBL" id="SDU80229.1"/>
    </source>
</evidence>
<organism evidence="2 3">
    <name type="scientific">Arcanobacterium phocae</name>
    <dbReference type="NCBI Taxonomy" id="131112"/>
    <lineage>
        <taxon>Bacteria</taxon>
        <taxon>Bacillati</taxon>
        <taxon>Actinomycetota</taxon>
        <taxon>Actinomycetes</taxon>
        <taxon>Actinomycetales</taxon>
        <taxon>Actinomycetaceae</taxon>
        <taxon>Arcanobacterium</taxon>
    </lineage>
</organism>
<keyword evidence="3" id="KW-1185">Reference proteome</keyword>
<reference evidence="3" key="1">
    <citation type="submission" date="2016-10" db="EMBL/GenBank/DDBJ databases">
        <authorList>
            <person name="Varghese N."/>
            <person name="Submissions S."/>
        </authorList>
    </citation>
    <scope>NUCLEOTIDE SEQUENCE [LARGE SCALE GENOMIC DNA]</scope>
    <source>
        <strain evidence="3">DSM 10002</strain>
    </source>
</reference>
<dbReference type="Proteomes" id="UP000214355">
    <property type="component" value="Chromosome I"/>
</dbReference>
<sequence>MKIVSGFCSRSKHELSSPLSHPHTPPKSEEPLSYGYKGCLTKGVSNFQITSAALADSADFAVRDFVRFG</sequence>
<feature type="region of interest" description="Disordered" evidence="1">
    <location>
        <begin position="1"/>
        <end position="31"/>
    </location>
</feature>
<dbReference type="AlphaFoldDB" id="A0A1H2LH39"/>
<gene>
    <name evidence="2" type="ORF">SAMN04489737_1139</name>
</gene>
<protein>
    <submittedName>
        <fullName evidence="2">Uncharacterized protein</fullName>
    </submittedName>
</protein>